<protein>
    <submittedName>
        <fullName evidence="1">Uncharacterized protein</fullName>
    </submittedName>
</protein>
<proteinExistence type="predicted"/>
<sequence>LKTENAPSCGAVLIAFLMFDATQSRLQLARQFIIFVVTPFTLQAHSTEKVESSMVGGIITIVKRQPVMSQFQIFRRLRVWCSVHAPPYFVNKAGLEEG</sequence>
<name>A0A9W9YP10_9CNID</name>
<reference evidence="1" key="1">
    <citation type="submission" date="2023-01" db="EMBL/GenBank/DDBJ databases">
        <title>Genome assembly of the deep-sea coral Lophelia pertusa.</title>
        <authorList>
            <person name="Herrera S."/>
            <person name="Cordes E."/>
        </authorList>
    </citation>
    <scope>NUCLEOTIDE SEQUENCE</scope>
    <source>
        <strain evidence="1">USNM1676648</strain>
        <tissue evidence="1">Polyp</tissue>
    </source>
</reference>
<keyword evidence="2" id="KW-1185">Reference proteome</keyword>
<comment type="caution">
    <text evidence="1">The sequence shown here is derived from an EMBL/GenBank/DDBJ whole genome shotgun (WGS) entry which is preliminary data.</text>
</comment>
<dbReference type="EMBL" id="MU827325">
    <property type="protein sequence ID" value="KAJ7356072.1"/>
    <property type="molecule type" value="Genomic_DNA"/>
</dbReference>
<organism evidence="1 2">
    <name type="scientific">Desmophyllum pertusum</name>
    <dbReference type="NCBI Taxonomy" id="174260"/>
    <lineage>
        <taxon>Eukaryota</taxon>
        <taxon>Metazoa</taxon>
        <taxon>Cnidaria</taxon>
        <taxon>Anthozoa</taxon>
        <taxon>Hexacorallia</taxon>
        <taxon>Scleractinia</taxon>
        <taxon>Caryophylliina</taxon>
        <taxon>Caryophylliidae</taxon>
        <taxon>Desmophyllum</taxon>
    </lineage>
</organism>
<evidence type="ECO:0000313" key="2">
    <source>
        <dbReference type="Proteomes" id="UP001163046"/>
    </source>
</evidence>
<evidence type="ECO:0000313" key="1">
    <source>
        <dbReference type="EMBL" id="KAJ7356072.1"/>
    </source>
</evidence>
<feature type="non-terminal residue" evidence="1">
    <location>
        <position position="1"/>
    </location>
</feature>
<gene>
    <name evidence="1" type="ORF">OS493_026996</name>
</gene>
<accession>A0A9W9YP10</accession>
<dbReference type="AlphaFoldDB" id="A0A9W9YP10"/>
<dbReference type="Proteomes" id="UP001163046">
    <property type="component" value="Unassembled WGS sequence"/>
</dbReference>